<dbReference type="InterPro" id="IPR014284">
    <property type="entry name" value="RNA_pol_sigma-70_dom"/>
</dbReference>
<dbReference type="Pfam" id="PF20239">
    <property type="entry name" value="DUF6596"/>
    <property type="match status" value="1"/>
</dbReference>
<dbReference type="SUPFAM" id="SSF88946">
    <property type="entry name" value="Sigma2 domain of RNA polymerase sigma factors"/>
    <property type="match status" value="1"/>
</dbReference>
<keyword evidence="4" id="KW-1185">Reference proteome</keyword>
<dbReference type="InterPro" id="IPR013324">
    <property type="entry name" value="RNA_pol_sigma_r3/r4-like"/>
</dbReference>
<dbReference type="Proteomes" id="UP000199534">
    <property type="component" value="Unassembled WGS sequence"/>
</dbReference>
<evidence type="ECO:0000259" key="1">
    <source>
        <dbReference type="Pfam" id="PF04542"/>
    </source>
</evidence>
<dbReference type="InterPro" id="IPR013325">
    <property type="entry name" value="RNA_pol_sigma_r2"/>
</dbReference>
<reference evidence="3 4" key="1">
    <citation type="submission" date="2016-10" db="EMBL/GenBank/DDBJ databases">
        <authorList>
            <person name="de Groot N.N."/>
        </authorList>
    </citation>
    <scope>NUCLEOTIDE SEQUENCE [LARGE SCALE GENOMIC DNA]</scope>
    <source>
        <strain evidence="3 4">DSM 21019</strain>
    </source>
</reference>
<protein>
    <submittedName>
        <fullName evidence="3">RNA polymerase sigma-70 factor, ECF subfamily</fullName>
    </submittedName>
</protein>
<dbReference type="OrthoDB" id="9780299at2"/>
<dbReference type="STRING" id="400055.SAMN04490243_0990"/>
<dbReference type="SUPFAM" id="SSF88659">
    <property type="entry name" value="Sigma3 and sigma4 domains of RNA polymerase sigma factors"/>
    <property type="match status" value="1"/>
</dbReference>
<evidence type="ECO:0000259" key="2">
    <source>
        <dbReference type="Pfam" id="PF20239"/>
    </source>
</evidence>
<dbReference type="PANTHER" id="PTHR47756">
    <property type="entry name" value="BLL6612 PROTEIN-RELATED"/>
    <property type="match status" value="1"/>
</dbReference>
<dbReference type="AlphaFoldDB" id="A0A1I6FZP5"/>
<accession>A0A1I6FZP5</accession>
<feature type="domain" description="RNA polymerase sigma-70 region 2" evidence="1">
    <location>
        <begin position="16"/>
        <end position="82"/>
    </location>
</feature>
<proteinExistence type="predicted"/>
<dbReference type="RefSeq" id="WP_092981119.1">
    <property type="nucleotide sequence ID" value="NZ_FOYQ01000001.1"/>
</dbReference>
<organism evidence="3 4">
    <name type="scientific">Robiginitalea myxolifaciens</name>
    <dbReference type="NCBI Taxonomy" id="400055"/>
    <lineage>
        <taxon>Bacteria</taxon>
        <taxon>Pseudomonadati</taxon>
        <taxon>Bacteroidota</taxon>
        <taxon>Flavobacteriia</taxon>
        <taxon>Flavobacteriales</taxon>
        <taxon>Flavobacteriaceae</taxon>
        <taxon>Robiginitalea</taxon>
    </lineage>
</organism>
<dbReference type="Pfam" id="PF04542">
    <property type="entry name" value="Sigma70_r2"/>
    <property type="match status" value="1"/>
</dbReference>
<dbReference type="InterPro" id="IPR007627">
    <property type="entry name" value="RNA_pol_sigma70_r2"/>
</dbReference>
<dbReference type="NCBIfam" id="TIGR02937">
    <property type="entry name" value="sigma70-ECF"/>
    <property type="match status" value="1"/>
</dbReference>
<dbReference type="InterPro" id="IPR011990">
    <property type="entry name" value="TPR-like_helical_dom_sf"/>
</dbReference>
<evidence type="ECO:0000313" key="4">
    <source>
        <dbReference type="Proteomes" id="UP000199534"/>
    </source>
</evidence>
<dbReference type="GO" id="GO:0006352">
    <property type="term" value="P:DNA-templated transcription initiation"/>
    <property type="evidence" value="ECO:0007669"/>
    <property type="project" value="InterPro"/>
</dbReference>
<gene>
    <name evidence="3" type="ORF">SAMN04490243_0990</name>
</gene>
<feature type="domain" description="DUF6596" evidence="2">
    <location>
        <begin position="199"/>
        <end position="294"/>
    </location>
</feature>
<dbReference type="PANTHER" id="PTHR47756:SF2">
    <property type="entry name" value="BLL6612 PROTEIN"/>
    <property type="match status" value="1"/>
</dbReference>
<dbReference type="Gene3D" id="1.25.40.10">
    <property type="entry name" value="Tetratricopeptide repeat domain"/>
    <property type="match status" value="1"/>
</dbReference>
<dbReference type="InterPro" id="IPR046531">
    <property type="entry name" value="DUF6596"/>
</dbReference>
<dbReference type="Gene3D" id="1.10.1740.10">
    <property type="match status" value="1"/>
</dbReference>
<sequence length="442" mass="49657">MAQQEANYHADHLFREAYGEILASLAARFGFGLLDSIEDALQDTFIKAMQVWGYQGLPDNPRAWLYTAARNRLLDLLRKEKKQVDFPLESQAATELLSGASDSQAMNVDSQVVNLDSQEVQDAQLRMIFACCHPALSREYQLLLSLKLVAGFNNREVGRVLLKKEEAIAKAYTRAKKALGQQLDVLEPIRNLALRNRSVVVYQVIYLMFTEGYRPQSGDSGLRKDLCFEALRLAILLDTNSTFKTHDLSALIALMAFHAARFDARFDADGKLVDLEHQDRSKYNGELIAYGKANWEVCQQDQPFSSRYHLEAGIAYLHARAKDYASTDWASILLLYDAHLARQFSPIVALNRLVALAESGNITSAQKALEELAKAHPMVAEKALFHALRARIFHNQGAFEKAEEAFARAADLSQNNLEKVHFEAQGRKSVAAKNQVRDQPSR</sequence>
<dbReference type="EMBL" id="FOYQ01000001">
    <property type="protein sequence ID" value="SFR35433.1"/>
    <property type="molecule type" value="Genomic_DNA"/>
</dbReference>
<dbReference type="SUPFAM" id="SSF48452">
    <property type="entry name" value="TPR-like"/>
    <property type="match status" value="1"/>
</dbReference>
<evidence type="ECO:0000313" key="3">
    <source>
        <dbReference type="EMBL" id="SFR35433.1"/>
    </source>
</evidence>
<dbReference type="GO" id="GO:0003700">
    <property type="term" value="F:DNA-binding transcription factor activity"/>
    <property type="evidence" value="ECO:0007669"/>
    <property type="project" value="InterPro"/>
</dbReference>
<name>A0A1I6FZP5_9FLAO</name>